<dbReference type="Pfam" id="PF01535">
    <property type="entry name" value="PPR"/>
    <property type="match status" value="2"/>
</dbReference>
<feature type="repeat" description="PPR" evidence="2">
    <location>
        <begin position="288"/>
        <end position="322"/>
    </location>
</feature>
<evidence type="ECO:0000313" key="3">
    <source>
        <dbReference type="EMBL" id="THG04946.1"/>
    </source>
</evidence>
<dbReference type="InterPro" id="IPR002885">
    <property type="entry name" value="PPR_rpt"/>
</dbReference>
<dbReference type="PANTHER" id="PTHR46862">
    <property type="entry name" value="OS07G0661900 PROTEIN"/>
    <property type="match status" value="1"/>
</dbReference>
<gene>
    <name evidence="3" type="ORF">TEA_012168</name>
</gene>
<feature type="repeat" description="PPR" evidence="2">
    <location>
        <begin position="323"/>
        <end position="357"/>
    </location>
</feature>
<proteinExistence type="predicted"/>
<evidence type="ECO:0000256" key="2">
    <source>
        <dbReference type="PROSITE-ProRule" id="PRU00708"/>
    </source>
</evidence>
<sequence length="502" mass="56773">MGFFACNMLSHSNSIPTPTFEITTHHYPFHQTSFFRKPTNLSVSNFRFRPLLVATNVENTEKVEIGEEEKNSKFRWVEIGPHITETQKQAISKLPPKMTKRCKALMKQIICFSPGKTILSQLLAAWVRIMRPNRADWLTVLKELSCLDHPMSFEANSKDSFTVDRYVLLRLDLFKNPSFFYNAILTIAGARQKYSGRVHSPNAMVIHPHLSGLDHDAVKKLLLVPVLMVGQRVRHTVMAVSELALLEESFEANVRDYTKIIHGYAKQNRLQDAEKILLAMKRRGFLCDQVTLTALIHMYSKAGNLKQAENTFEEMKLLGVPLDKRSYGAMIMTYIRAGMLDQGESLLREMEDQETYAGREVYKALLRAYSMIGDSEGAQRVFNAIQFAGIIPDAKLCGLLINAYVVAGHSHKACIAFENLRRAGLEPNDKCVALILAACEKDNKLNKALGFLIDLERDGIMVGKEASEVLVGWFRRLGLVEEVNLVLKEYALIQVNCKGRAF</sequence>
<dbReference type="InterPro" id="IPR011990">
    <property type="entry name" value="TPR-like_helical_dom_sf"/>
</dbReference>
<keyword evidence="4" id="KW-1185">Reference proteome</keyword>
<dbReference type="AlphaFoldDB" id="A0A4S4DRK8"/>
<dbReference type="STRING" id="542762.A0A4S4DRK8"/>
<dbReference type="NCBIfam" id="TIGR00756">
    <property type="entry name" value="PPR"/>
    <property type="match status" value="3"/>
</dbReference>
<dbReference type="PANTHER" id="PTHR46862:SF3">
    <property type="entry name" value="OS07G0661900 PROTEIN"/>
    <property type="match status" value="1"/>
</dbReference>
<reference evidence="3 4" key="1">
    <citation type="journal article" date="2018" name="Proc. Natl. Acad. Sci. U.S.A.">
        <title>Draft genome sequence of Camellia sinensis var. sinensis provides insights into the evolution of the tea genome and tea quality.</title>
        <authorList>
            <person name="Wei C."/>
            <person name="Yang H."/>
            <person name="Wang S."/>
            <person name="Zhao J."/>
            <person name="Liu C."/>
            <person name="Gao L."/>
            <person name="Xia E."/>
            <person name="Lu Y."/>
            <person name="Tai Y."/>
            <person name="She G."/>
            <person name="Sun J."/>
            <person name="Cao H."/>
            <person name="Tong W."/>
            <person name="Gao Q."/>
            <person name="Li Y."/>
            <person name="Deng W."/>
            <person name="Jiang X."/>
            <person name="Wang W."/>
            <person name="Chen Q."/>
            <person name="Zhang S."/>
            <person name="Li H."/>
            <person name="Wu J."/>
            <person name="Wang P."/>
            <person name="Li P."/>
            <person name="Shi C."/>
            <person name="Zheng F."/>
            <person name="Jian J."/>
            <person name="Huang B."/>
            <person name="Shan D."/>
            <person name="Shi M."/>
            <person name="Fang C."/>
            <person name="Yue Y."/>
            <person name="Li F."/>
            <person name="Li D."/>
            <person name="Wei S."/>
            <person name="Han B."/>
            <person name="Jiang C."/>
            <person name="Yin Y."/>
            <person name="Xia T."/>
            <person name="Zhang Z."/>
            <person name="Bennetzen J.L."/>
            <person name="Zhao S."/>
            <person name="Wan X."/>
        </authorList>
    </citation>
    <scope>NUCLEOTIDE SEQUENCE [LARGE SCALE GENOMIC DNA]</scope>
    <source>
        <strain evidence="4">cv. Shuchazao</strain>
        <tissue evidence="3">Leaf</tissue>
    </source>
</reference>
<feature type="repeat" description="PPR" evidence="2">
    <location>
        <begin position="358"/>
        <end position="392"/>
    </location>
</feature>
<feature type="repeat" description="PPR" evidence="2">
    <location>
        <begin position="253"/>
        <end position="287"/>
    </location>
</feature>
<organism evidence="3 4">
    <name type="scientific">Camellia sinensis var. sinensis</name>
    <name type="common">China tea</name>
    <dbReference type="NCBI Taxonomy" id="542762"/>
    <lineage>
        <taxon>Eukaryota</taxon>
        <taxon>Viridiplantae</taxon>
        <taxon>Streptophyta</taxon>
        <taxon>Embryophyta</taxon>
        <taxon>Tracheophyta</taxon>
        <taxon>Spermatophyta</taxon>
        <taxon>Magnoliopsida</taxon>
        <taxon>eudicotyledons</taxon>
        <taxon>Gunneridae</taxon>
        <taxon>Pentapetalae</taxon>
        <taxon>asterids</taxon>
        <taxon>Ericales</taxon>
        <taxon>Theaceae</taxon>
        <taxon>Camellia</taxon>
    </lineage>
</organism>
<protein>
    <submittedName>
        <fullName evidence="3">Uncharacterized protein</fullName>
    </submittedName>
</protein>
<evidence type="ECO:0000256" key="1">
    <source>
        <dbReference type="ARBA" id="ARBA00022737"/>
    </source>
</evidence>
<dbReference type="PROSITE" id="PS51375">
    <property type="entry name" value="PPR"/>
    <property type="match status" value="5"/>
</dbReference>
<name>A0A4S4DRK8_CAMSN</name>
<keyword evidence="1" id="KW-0677">Repeat</keyword>
<dbReference type="Gene3D" id="1.25.40.10">
    <property type="entry name" value="Tetratricopeptide repeat domain"/>
    <property type="match status" value="2"/>
</dbReference>
<evidence type="ECO:0000313" key="4">
    <source>
        <dbReference type="Proteomes" id="UP000306102"/>
    </source>
</evidence>
<comment type="caution">
    <text evidence="3">The sequence shown here is derived from an EMBL/GenBank/DDBJ whole genome shotgun (WGS) entry which is preliminary data.</text>
</comment>
<dbReference type="Pfam" id="PF13041">
    <property type="entry name" value="PPR_2"/>
    <property type="match status" value="1"/>
</dbReference>
<dbReference type="EMBL" id="SDRB02010689">
    <property type="protein sequence ID" value="THG04946.1"/>
    <property type="molecule type" value="Genomic_DNA"/>
</dbReference>
<dbReference type="Proteomes" id="UP000306102">
    <property type="component" value="Unassembled WGS sequence"/>
</dbReference>
<feature type="repeat" description="PPR" evidence="2">
    <location>
        <begin position="393"/>
        <end position="427"/>
    </location>
</feature>
<accession>A0A4S4DRK8</accession>